<organism evidence="4 5">
    <name type="scientific">Bicyclus anynana</name>
    <name type="common">Squinting bush brown butterfly</name>
    <dbReference type="NCBI Taxonomy" id="110368"/>
    <lineage>
        <taxon>Eukaryota</taxon>
        <taxon>Metazoa</taxon>
        <taxon>Ecdysozoa</taxon>
        <taxon>Arthropoda</taxon>
        <taxon>Hexapoda</taxon>
        <taxon>Insecta</taxon>
        <taxon>Pterygota</taxon>
        <taxon>Neoptera</taxon>
        <taxon>Endopterygota</taxon>
        <taxon>Lepidoptera</taxon>
        <taxon>Glossata</taxon>
        <taxon>Ditrysia</taxon>
        <taxon>Papilionoidea</taxon>
        <taxon>Nymphalidae</taxon>
        <taxon>Satyrinae</taxon>
        <taxon>Satyrini</taxon>
        <taxon>Mycalesina</taxon>
        <taxon>Bicyclus</taxon>
    </lineage>
</organism>
<dbReference type="RefSeq" id="XP_023939905.2">
    <property type="nucleotide sequence ID" value="XM_024084137.2"/>
</dbReference>
<feature type="compositionally biased region" description="Low complexity" evidence="2">
    <location>
        <begin position="419"/>
        <end position="430"/>
    </location>
</feature>
<dbReference type="PANTHER" id="PTHR42886:SF29">
    <property type="entry name" value="PUMMELIG, ISOFORM A"/>
    <property type="match status" value="1"/>
</dbReference>
<evidence type="ECO:0000259" key="3">
    <source>
        <dbReference type="Pfam" id="PF00561"/>
    </source>
</evidence>
<dbReference type="GO" id="GO:0055088">
    <property type="term" value="P:lipid homeostasis"/>
    <property type="evidence" value="ECO:0007669"/>
    <property type="project" value="TreeGrafter"/>
</dbReference>
<feature type="region of interest" description="Disordered" evidence="2">
    <location>
        <begin position="380"/>
        <end position="456"/>
    </location>
</feature>
<dbReference type="GeneID" id="112047140"/>
<evidence type="ECO:0000256" key="2">
    <source>
        <dbReference type="SAM" id="MobiDB-lite"/>
    </source>
</evidence>
<name>A0A6J1MW87_BICAN</name>
<dbReference type="InterPro" id="IPR000073">
    <property type="entry name" value="AB_hydrolase_1"/>
</dbReference>
<sequence length="456" mass="50413">MTGIVSFLFSWTYYYVLPLIHRVTVGSISSLSRTWIGNILAFVWNWTGGWFSWTRQSDSMLRNAEQIILSCVKTAYKRFYVDIGSVVGQSDKIWTISLNDESKKTPLVMLHGMGAGVALWCPNLDALAATRPVYAMDLLGFGRSSRPKFASDADKVEAQWVESVEQWRREVQLEDFVLLGHSLGGYIATAYALRYPERVRLLILADPWGFAERPSNVYEKYQVPLWVRAVAAAVQPLNPLWAVRAAGPAGRWLVSRTRPDIPRKYAAYVPDALAVVPDYIYQCNSRTPSGESAFHTLMHGFGWAKNPMVRRAAQLDPELPICVLYGSRSWVDNGTGQLLADNRASPKTVVQVINGAGHHVYLDKPELFNKHVLDACEMADDTPSRVPTNRPAAADNKPSAADNKPAAADNRPSATDNQPAAADSRPSAPDNRPAAADNKPEAADNRPTDNINGQMS</sequence>
<dbReference type="InterPro" id="IPR029058">
    <property type="entry name" value="AB_hydrolase_fold"/>
</dbReference>
<dbReference type="Pfam" id="PF00561">
    <property type="entry name" value="Abhydrolase_1"/>
    <property type="match status" value="1"/>
</dbReference>
<dbReference type="GO" id="GO:0052689">
    <property type="term" value="F:carboxylic ester hydrolase activity"/>
    <property type="evidence" value="ECO:0007669"/>
    <property type="project" value="TreeGrafter"/>
</dbReference>
<dbReference type="OrthoDB" id="7457040at2759"/>
<evidence type="ECO:0000313" key="5">
    <source>
        <dbReference type="RefSeq" id="XP_023939905.2"/>
    </source>
</evidence>
<dbReference type="GO" id="GO:0006631">
    <property type="term" value="P:fatty acid metabolic process"/>
    <property type="evidence" value="ECO:0007669"/>
    <property type="project" value="UniProtKB-KW"/>
</dbReference>
<proteinExistence type="inferred from homology"/>
<dbReference type="KEGG" id="bany:112047140"/>
<dbReference type="GO" id="GO:0005739">
    <property type="term" value="C:mitochondrion"/>
    <property type="evidence" value="ECO:0007669"/>
    <property type="project" value="TreeGrafter"/>
</dbReference>
<feature type="domain" description="AB hydrolase-1" evidence="3">
    <location>
        <begin position="106"/>
        <end position="365"/>
    </location>
</feature>
<dbReference type="PRINTS" id="PR00111">
    <property type="entry name" value="ABHYDROLASE"/>
</dbReference>
<dbReference type="GO" id="GO:0003841">
    <property type="term" value="F:1-acylglycerol-3-phosphate O-acyltransferase activity"/>
    <property type="evidence" value="ECO:0007669"/>
    <property type="project" value="UniProtKB-EC"/>
</dbReference>
<evidence type="ECO:0000256" key="1">
    <source>
        <dbReference type="ARBA" id="ARBA00038097"/>
    </source>
</evidence>
<comment type="similarity">
    <text evidence="1">Belongs to the peptidase S33 family. ABHD4/ABHD5 subfamily.</text>
</comment>
<feature type="compositionally biased region" description="Basic and acidic residues" evidence="2">
    <location>
        <begin position="438"/>
        <end position="447"/>
    </location>
</feature>
<dbReference type="Proteomes" id="UP001652582">
    <property type="component" value="Chromosome 20"/>
</dbReference>
<dbReference type="AlphaFoldDB" id="A0A6J1MW87"/>
<reference evidence="5" key="1">
    <citation type="submission" date="2025-08" db="UniProtKB">
        <authorList>
            <consortium name="RefSeq"/>
        </authorList>
    </citation>
    <scope>IDENTIFICATION</scope>
</reference>
<dbReference type="GO" id="GO:0005811">
    <property type="term" value="C:lipid droplet"/>
    <property type="evidence" value="ECO:0007669"/>
    <property type="project" value="UniProtKB-SubCell"/>
</dbReference>
<dbReference type="GO" id="GO:0030154">
    <property type="term" value="P:cell differentiation"/>
    <property type="evidence" value="ECO:0007669"/>
    <property type="project" value="UniProtKB-KW"/>
</dbReference>
<dbReference type="Gene3D" id="3.40.50.1820">
    <property type="entry name" value="alpha/beta hydrolase"/>
    <property type="match status" value="1"/>
</dbReference>
<accession>A0A6J1MW87</accession>
<dbReference type="SUPFAM" id="SSF53474">
    <property type="entry name" value="alpha/beta-Hydrolases"/>
    <property type="match status" value="1"/>
</dbReference>
<protein>
    <submittedName>
        <fullName evidence="5">1-acylglycerol-3-phosphate O-acyltransferase ABHD5</fullName>
    </submittedName>
</protein>
<dbReference type="PANTHER" id="PTHR42886">
    <property type="entry name" value="RE40534P-RELATED"/>
    <property type="match status" value="1"/>
</dbReference>
<evidence type="ECO:0000313" key="4">
    <source>
        <dbReference type="Proteomes" id="UP001652582"/>
    </source>
</evidence>
<dbReference type="GO" id="GO:0006654">
    <property type="term" value="P:phosphatidic acid biosynthetic process"/>
    <property type="evidence" value="ECO:0007669"/>
    <property type="project" value="TreeGrafter"/>
</dbReference>
<keyword evidence="4" id="KW-1185">Reference proteome</keyword>
<gene>
    <name evidence="5" type="primary">LOC112047140</name>
</gene>